<dbReference type="SUPFAM" id="SSF53850">
    <property type="entry name" value="Periplasmic binding protein-like II"/>
    <property type="match status" value="1"/>
</dbReference>
<protein>
    <submittedName>
        <fullName evidence="1">Phosphonate transport system substrate-binding protein</fullName>
    </submittedName>
</protein>
<reference evidence="1 2" key="1">
    <citation type="submission" date="2019-03" db="EMBL/GenBank/DDBJ databases">
        <title>Genomic Encyclopedia of Type Strains, Phase IV (KMG-IV): sequencing the most valuable type-strain genomes for metagenomic binning, comparative biology and taxonomic classification.</title>
        <authorList>
            <person name="Goeker M."/>
        </authorList>
    </citation>
    <scope>NUCLEOTIDE SEQUENCE [LARGE SCALE GENOMIC DNA]</scope>
    <source>
        <strain evidence="1 2">DSM 100309</strain>
    </source>
</reference>
<evidence type="ECO:0000313" key="1">
    <source>
        <dbReference type="EMBL" id="TCV84328.1"/>
    </source>
</evidence>
<dbReference type="Proteomes" id="UP000295367">
    <property type="component" value="Unassembled WGS sequence"/>
</dbReference>
<dbReference type="PANTHER" id="PTHR30024">
    <property type="entry name" value="ALIPHATIC SULFONATES-BINDING PROTEIN-RELATED"/>
    <property type="match status" value="1"/>
</dbReference>
<evidence type="ECO:0000313" key="2">
    <source>
        <dbReference type="Proteomes" id="UP000295367"/>
    </source>
</evidence>
<keyword evidence="2" id="KW-1185">Reference proteome</keyword>
<gene>
    <name evidence="1" type="ORF">EDC63_11293</name>
</gene>
<proteinExistence type="predicted"/>
<dbReference type="Pfam" id="PF12974">
    <property type="entry name" value="Phosphonate-bd"/>
    <property type="match status" value="1"/>
</dbReference>
<dbReference type="EMBL" id="SMCO01000012">
    <property type="protein sequence ID" value="TCV84328.1"/>
    <property type="molecule type" value="Genomic_DNA"/>
</dbReference>
<dbReference type="RefSeq" id="WP_124945503.1">
    <property type="nucleotide sequence ID" value="NZ_BHVT01000015.1"/>
</dbReference>
<organism evidence="1 2">
    <name type="scientific">Sulfurirhabdus autotrophica</name>
    <dbReference type="NCBI Taxonomy" id="1706046"/>
    <lineage>
        <taxon>Bacteria</taxon>
        <taxon>Pseudomonadati</taxon>
        <taxon>Pseudomonadota</taxon>
        <taxon>Betaproteobacteria</taxon>
        <taxon>Nitrosomonadales</taxon>
        <taxon>Sulfuricellaceae</taxon>
        <taxon>Sulfurirhabdus</taxon>
    </lineage>
</organism>
<comment type="caution">
    <text evidence="1">The sequence shown here is derived from an EMBL/GenBank/DDBJ whole genome shotgun (WGS) entry which is preliminary data.</text>
</comment>
<sequence length="286" mass="31650">MKNSGLWKCFSVHRLLVLFALLVPSLALAETHVLRIGLLPVLSARVLLTNYQPLRAYLERELQQPVELVTATDFRTFHLSTVAGEYDAVVTAPHFARLAQIDAKYIPLAAYRSANRAILITSKDRPLKSINDLRGQSLAIPDRHAMVVSQALYWLGEQGMHAGSDFKLVETPSLNSAAYSVQNHQSVLAVMAPTGMKQMPDSIKDSIQVFANLPELPSSLIWMANPRIAAQVPQFKAALLKLTNAIPEGALFLESTGYIGLREITLDEMKTLDPYAKELSGMFKRP</sequence>
<dbReference type="Gene3D" id="3.40.190.10">
    <property type="entry name" value="Periplasmic binding protein-like II"/>
    <property type="match status" value="2"/>
</dbReference>
<accession>A0A4R3Y0Z7</accession>
<dbReference type="AlphaFoldDB" id="A0A4R3Y0Z7"/>
<name>A0A4R3Y0Z7_9PROT</name>
<dbReference type="OrthoDB" id="9179880at2"/>
<dbReference type="PANTHER" id="PTHR30024:SF17">
    <property type="entry name" value="SOLUTE-BINDING PROTEIN FAMILY 3_N-TERMINAL DOMAIN-CONTAINING PROTEIN"/>
    <property type="match status" value="1"/>
</dbReference>